<keyword evidence="9 15" id="KW-1177">Microtubular inwards viral transport</keyword>
<gene>
    <name evidence="15 17" type="primary">L2</name>
</gene>
<keyword evidence="12 15" id="KW-0238">DNA-binding</keyword>
<sequence length="520" mass="57268">MYRAKRQKRDTVENIYRQCKVAGNCPPDVVNKVEQTTLADILLKVFGSIIYLGGLGIGTGSGAGSATGFRPLSENIPLENLPTDTTTVETPVARPARPTRPTTFGTRIDPISSAGNRPRPVNPQGPAIVPLSEAGVADPTVISSGAGPGPGINDFEVLTTFDTFEDTSTVTGHPTVVHAQRDIAVLDVTPIESIPHRIAAEYPLARDVNIIESSFPAPDPINVFVDPSYDGVHIGEEIELEPINTIAEFEIEENIPRTSTPARILDAAAGRVRRLYNRFVEQAPTRNVDFLGRPSRAILFQFENPAFSDDITLTFERDLEEIAAAPDPTFTDVIQLERPQWSTTDQDLVRFSRLGTRGKVSTRSGTVLRQQVHFYYDISPIPKVSEAIELQPINDSSDAVTIVDELSRSTFINPVFEENIGEDQLLDELVENFADGHLTLLTEEEGEQVMIPAISADIAPTIFTGDYFSKYTVINTTIPEIPLTPNEPVIPTVVIDPYSADFYLHPALMKRRKRKYSEIF</sequence>
<keyword evidence="6" id="KW-1040">Host Golgi apparatus</keyword>
<evidence type="ECO:0000256" key="12">
    <source>
        <dbReference type="ARBA" id="ARBA00023125"/>
    </source>
</evidence>
<evidence type="ECO:0000256" key="10">
    <source>
        <dbReference type="ARBA" id="ARBA00023046"/>
    </source>
</evidence>
<keyword evidence="7 15" id="KW-0946">Virion</keyword>
<reference evidence="17" key="1">
    <citation type="journal article" date="2018" name="MSphere">
        <title>Metagenomic Discovery of 83 New Human Papillomavirus Types in Patients with Immunodeficiency.</title>
        <authorList>
            <person name="Pastrana D.V."/>
            <person name="Peretti A."/>
            <person name="Welch N.L."/>
            <person name="Borgogna C."/>
            <person name="Olivero C."/>
            <person name="Badolato R."/>
            <person name="Notarangelo L.D."/>
            <person name="Gariglio M."/>
            <person name="FitzGerald P.C."/>
            <person name="McIntosh C.E."/>
            <person name="Reeves J."/>
            <person name="Starrett G.J."/>
            <person name="Bliskovsky V."/>
            <person name="Velez D."/>
            <person name="Brownell I."/>
            <person name="Yarchoan R."/>
            <person name="Wyvill K.M."/>
            <person name="Uldrick T.S."/>
            <person name="Maldarelli F."/>
            <person name="Lisco A."/>
            <person name="Sereti I."/>
            <person name="Gonzalez C.M."/>
            <person name="Androphy E.J."/>
            <person name="McBride A.A."/>
            <person name="Van Doorslaer K."/>
            <person name="Garcia F."/>
            <person name="Dvoretzky I."/>
            <person name="Liu J.S."/>
            <person name="Han J."/>
            <person name="Murphy P.M."/>
            <person name="McDermott D.H."/>
            <person name="Buck C.B."/>
        </authorList>
    </citation>
    <scope>NUCLEOTIDE SEQUENCE</scope>
    <source>
        <strain evidence="17">Gamma08_do1c232</strain>
    </source>
</reference>
<dbReference type="GO" id="GO:0042025">
    <property type="term" value="C:host cell nucleus"/>
    <property type="evidence" value="ECO:0007669"/>
    <property type="project" value="UniProtKB-SubCell"/>
</dbReference>
<name>A0A2D2ALE8_9PAPI</name>
<dbReference type="GO" id="GO:0003677">
    <property type="term" value="F:DNA binding"/>
    <property type="evidence" value="ECO:0007669"/>
    <property type="project" value="UniProtKB-UniRule"/>
</dbReference>
<keyword evidence="10" id="KW-1039">Host endosome</keyword>
<keyword evidence="5 15" id="KW-0945">Host-virus interaction</keyword>
<evidence type="ECO:0000256" key="4">
    <source>
        <dbReference type="ARBA" id="ARBA00022562"/>
    </source>
</evidence>
<evidence type="ECO:0000256" key="8">
    <source>
        <dbReference type="ARBA" id="ARBA00022921"/>
    </source>
</evidence>
<evidence type="ECO:0000256" key="15">
    <source>
        <dbReference type="HAMAP-Rule" id="MF_04003"/>
    </source>
</evidence>
<comment type="similarity">
    <text evidence="15">Belongs to the papillomaviridae L2 protein family.</text>
</comment>
<keyword evidence="8 15" id="KW-0426">Late protein</keyword>
<evidence type="ECO:0000256" key="13">
    <source>
        <dbReference type="ARBA" id="ARBA00023157"/>
    </source>
</evidence>
<evidence type="ECO:0000313" key="17">
    <source>
        <dbReference type="EMBL" id="ATQ38273.1"/>
    </source>
</evidence>
<feature type="region of interest" description="Disordered" evidence="16">
    <location>
        <begin position="89"/>
        <end position="122"/>
    </location>
</feature>
<accession>A0A2D2ALE8</accession>
<feature type="disulfide bond" evidence="15">
    <location>
        <begin position="19"/>
        <end position="25"/>
    </location>
</feature>
<evidence type="ECO:0000256" key="11">
    <source>
        <dbReference type="ARBA" id="ARBA00023120"/>
    </source>
</evidence>
<comment type="subunit">
    <text evidence="15">Interacts with major capsid protein L1. Interacts with E2; this interaction inhibits E2 transcriptional activity but not the DNA replication function E2. Interacts with host HSPA8; this interaction is required for L2 nuclear translocation. Interacts with host importins KPNB2 and KPNB3. Forms a complex with importin alpha2-beta1 heterodimers via interaction with the importin alpha2 adapter. Interacts with host DYNLT1; this interaction is essential for virus intracellular transport during entry. Interacts (via C-terminus) with host retromer subunits VPS35 AND VPS29.</text>
</comment>
<keyword evidence="14 15" id="KW-1160">Virus entry into host cell</keyword>
<dbReference type="GO" id="GO:0019028">
    <property type="term" value="C:viral capsid"/>
    <property type="evidence" value="ECO:0007669"/>
    <property type="project" value="UniProtKB-UniRule"/>
</dbReference>
<comment type="caution">
    <text evidence="15">Lacks conserved residue(s) required for the propagation of feature annotation.</text>
</comment>
<evidence type="ECO:0000256" key="7">
    <source>
        <dbReference type="ARBA" id="ARBA00022844"/>
    </source>
</evidence>
<keyword evidence="13 15" id="KW-1015">Disulfide bond</keyword>
<evidence type="ECO:0000256" key="3">
    <source>
        <dbReference type="ARBA" id="ARBA00022561"/>
    </source>
</evidence>
<organism evidence="17">
    <name type="scientific">Gammapapillomavirus 8</name>
    <dbReference type="NCBI Taxonomy" id="1175850"/>
    <lineage>
        <taxon>Viruses</taxon>
        <taxon>Monodnaviria</taxon>
        <taxon>Shotokuvirae</taxon>
        <taxon>Cossaviricota</taxon>
        <taxon>Papovaviricetes</taxon>
        <taxon>Zurhausenvirales</taxon>
        <taxon>Papillomaviridae</taxon>
        <taxon>Firstpapillomavirinae</taxon>
        <taxon>Gammapapillomavirus</taxon>
    </lineage>
</organism>
<comment type="PTM">
    <text evidence="15">Highly phosphorylated.</text>
</comment>
<dbReference type="Proteomes" id="UP000290154">
    <property type="component" value="Segment"/>
</dbReference>
<evidence type="ECO:0000256" key="2">
    <source>
        <dbReference type="ARBA" id="ARBA00022553"/>
    </source>
</evidence>
<comment type="subcellular location">
    <subcellularLocation>
        <location evidence="15">Virion</location>
    </subcellularLocation>
    <subcellularLocation>
        <location evidence="15">Host nucleus</location>
    </subcellularLocation>
</comment>
<dbReference type="HAMAP" id="MF_04003">
    <property type="entry name" value="PPV_L2"/>
    <property type="match status" value="1"/>
</dbReference>
<evidence type="ECO:0000256" key="16">
    <source>
        <dbReference type="SAM" id="MobiDB-lite"/>
    </source>
</evidence>
<keyword evidence="3 15" id="KW-0167">Capsid protein</keyword>
<dbReference type="Pfam" id="PF00513">
    <property type="entry name" value="Late_protein_L2"/>
    <property type="match status" value="1"/>
</dbReference>
<keyword evidence="11 15" id="KW-1176">Cytoplasmic inwards viral transport</keyword>
<comment type="function">
    <text evidence="15">Minor protein of the capsid that localizes along the inner surface of the virion, within the central cavities beneath the L1 pentamers. Plays a role in capsid stabilization through interaction with the major capsid protein L1. Once the virion enters the host cell, L2 escorts the genomic DNA into the nucleus by promoting escape from the endosomal compartments and traffic through the host Golgi network. Mechanistically, the C-terminus of L2 possesses a cell-penetrating peptide that protudes from the host endosome, interacts with host cytoplasmic retromer cargo and thereby mediates the capsid delivery to the host trans-Golgi network. Plays a role through its interaction with host dynein in the intracellular microtubule-dependent transport of viral capsid toward the nucleus. Mediates the viral genome import into the nucleus through binding to host importins. Once within the nucleus, L2 localizes viral genomes to host PML bodies in order to activate early gene expression for establishment of infection. Later on, promotes late gene expression by interacting with the viral E2 protein and by inhibiting its transcriptional activation functions. During virion assembly, encapsidates the genome by direct interaction with the viral DNA.</text>
</comment>
<protein>
    <recommendedName>
        <fullName evidence="15">Minor capsid protein L2</fullName>
    </recommendedName>
</protein>
<proteinExistence type="inferred from homology"/>
<evidence type="ECO:0000256" key="5">
    <source>
        <dbReference type="ARBA" id="ARBA00022581"/>
    </source>
</evidence>
<dbReference type="EMBL" id="MF588704">
    <property type="protein sequence ID" value="ATQ38273.1"/>
    <property type="molecule type" value="Genomic_DNA"/>
</dbReference>
<dbReference type="InterPro" id="IPR000784">
    <property type="entry name" value="Late_L2"/>
</dbReference>
<evidence type="ECO:0000256" key="1">
    <source>
        <dbReference type="ARBA" id="ARBA00022524"/>
    </source>
</evidence>
<dbReference type="GO" id="GO:0075732">
    <property type="term" value="P:viral penetration into host nucleus"/>
    <property type="evidence" value="ECO:0007669"/>
    <property type="project" value="UniProtKB-KW"/>
</dbReference>
<evidence type="ECO:0000256" key="6">
    <source>
        <dbReference type="ARBA" id="ARBA00022812"/>
    </source>
</evidence>
<keyword evidence="4 15" id="KW-1048">Host nucleus</keyword>
<evidence type="ECO:0000256" key="14">
    <source>
        <dbReference type="ARBA" id="ARBA00023296"/>
    </source>
</evidence>
<keyword evidence="1 15" id="KW-1163">Viral penetration into host nucleus</keyword>
<dbReference type="GO" id="GO:0005198">
    <property type="term" value="F:structural molecule activity"/>
    <property type="evidence" value="ECO:0007669"/>
    <property type="project" value="UniProtKB-UniRule"/>
</dbReference>
<evidence type="ECO:0000256" key="9">
    <source>
        <dbReference type="ARBA" id="ARBA00022952"/>
    </source>
</evidence>
<feature type="compositionally biased region" description="Low complexity" evidence="16">
    <location>
        <begin position="90"/>
        <end position="107"/>
    </location>
</feature>
<dbReference type="GO" id="GO:0046718">
    <property type="term" value="P:symbiont entry into host cell"/>
    <property type="evidence" value="ECO:0007669"/>
    <property type="project" value="UniProtKB-KW"/>
</dbReference>
<keyword evidence="2 15" id="KW-0597">Phosphoprotein</keyword>
<dbReference type="GO" id="GO:0043657">
    <property type="term" value="C:host cell"/>
    <property type="evidence" value="ECO:0007669"/>
    <property type="project" value="GOC"/>
</dbReference>
<dbReference type="GO" id="GO:0075521">
    <property type="term" value="P:microtubule-dependent intracellular transport of viral material towards nucleus"/>
    <property type="evidence" value="ECO:0007669"/>
    <property type="project" value="UniProtKB-UniRule"/>
</dbReference>